<evidence type="ECO:0000259" key="5">
    <source>
        <dbReference type="Pfam" id="PF21000"/>
    </source>
</evidence>
<dbReference type="Gene3D" id="2.40.50.770">
    <property type="entry name" value="RecQ-mediated genome instability protein Rmi1, C-terminal domain"/>
    <property type="match status" value="1"/>
</dbReference>
<feature type="compositionally biased region" description="Polar residues" evidence="3">
    <location>
        <begin position="345"/>
        <end position="365"/>
    </location>
</feature>
<dbReference type="PANTHER" id="PTHR14790:SF15">
    <property type="entry name" value="RECQ-MEDIATED GENOME INSTABILITY PROTEIN 1"/>
    <property type="match status" value="1"/>
</dbReference>
<feature type="domain" description="RMI1 N-terminal" evidence="5">
    <location>
        <begin position="13"/>
        <end position="64"/>
    </location>
</feature>
<dbReference type="EMBL" id="KI545858">
    <property type="protein sequence ID" value="EST08425.1"/>
    <property type="molecule type" value="Genomic_DNA"/>
</dbReference>
<dbReference type="InterPro" id="IPR013894">
    <property type="entry name" value="RMI1_OB"/>
</dbReference>
<evidence type="ECO:0000259" key="4">
    <source>
        <dbReference type="Pfam" id="PF08585"/>
    </source>
</evidence>
<feature type="compositionally biased region" description="Polar residues" evidence="3">
    <location>
        <begin position="122"/>
        <end position="138"/>
    </location>
</feature>
<gene>
    <name evidence="6" type="ORF">PSEUBRA_SCAF16g05247</name>
</gene>
<dbReference type="OrthoDB" id="341511at2759"/>
<dbReference type="Proteomes" id="UP000019377">
    <property type="component" value="Unassembled WGS sequence"/>
</dbReference>
<dbReference type="HOGENOM" id="CLU_633398_0_0_1"/>
<protein>
    <recommendedName>
        <fullName evidence="2">RecQ-mediated genome instability protein 1</fullName>
    </recommendedName>
</protein>
<dbReference type="PANTHER" id="PTHR14790">
    <property type="entry name" value="RECQ-MEDIATED GENOME INSTABILITY PROTEIN 1 RMI1"/>
    <property type="match status" value="1"/>
</dbReference>
<dbReference type="SMART" id="SM01161">
    <property type="entry name" value="DUF1767"/>
    <property type="match status" value="1"/>
</dbReference>
<accession>V5ET47</accession>
<dbReference type="STRING" id="1365824.V5ET47"/>
<feature type="region of interest" description="Disordered" evidence="3">
    <location>
        <begin position="117"/>
        <end position="140"/>
    </location>
</feature>
<organism evidence="6 7">
    <name type="scientific">Kalmanozyma brasiliensis (strain GHG001)</name>
    <name type="common">Yeast</name>
    <name type="synonym">Pseudozyma brasiliensis</name>
    <dbReference type="NCBI Taxonomy" id="1365824"/>
    <lineage>
        <taxon>Eukaryota</taxon>
        <taxon>Fungi</taxon>
        <taxon>Dikarya</taxon>
        <taxon>Basidiomycota</taxon>
        <taxon>Ustilaginomycotina</taxon>
        <taxon>Ustilaginomycetes</taxon>
        <taxon>Ustilaginales</taxon>
        <taxon>Ustilaginaceae</taxon>
        <taxon>Kalmanozyma</taxon>
    </lineage>
</organism>
<dbReference type="GO" id="GO:0031422">
    <property type="term" value="C:RecQ family helicase-topoisomerase III complex"/>
    <property type="evidence" value="ECO:0007669"/>
    <property type="project" value="TreeGrafter"/>
</dbReference>
<feature type="compositionally biased region" description="Low complexity" evidence="3">
    <location>
        <begin position="321"/>
        <end position="339"/>
    </location>
</feature>
<feature type="region of interest" description="Disordered" evidence="3">
    <location>
        <begin position="243"/>
        <end position="282"/>
    </location>
</feature>
<evidence type="ECO:0000313" key="6">
    <source>
        <dbReference type="EMBL" id="EST08425.1"/>
    </source>
</evidence>
<dbReference type="GeneID" id="27417654"/>
<evidence type="ECO:0000256" key="2">
    <source>
        <dbReference type="ARBA" id="ARBA00018987"/>
    </source>
</evidence>
<name>V5ET47_KALBG</name>
<dbReference type="InterPro" id="IPR042470">
    <property type="entry name" value="RMI1_N_C_sf"/>
</dbReference>
<feature type="compositionally biased region" description="Basic and acidic residues" evidence="3">
    <location>
        <begin position="243"/>
        <end position="254"/>
    </location>
</feature>
<dbReference type="InterPro" id="IPR049363">
    <property type="entry name" value="RMI1_N"/>
</dbReference>
<dbReference type="AlphaFoldDB" id="V5ET47"/>
<evidence type="ECO:0000256" key="1">
    <source>
        <dbReference type="ARBA" id="ARBA00006395"/>
    </source>
</evidence>
<evidence type="ECO:0000256" key="3">
    <source>
        <dbReference type="SAM" id="MobiDB-lite"/>
    </source>
</evidence>
<dbReference type="GO" id="GO:0000712">
    <property type="term" value="P:resolution of meiotic recombination intermediates"/>
    <property type="evidence" value="ECO:0007669"/>
    <property type="project" value="TreeGrafter"/>
</dbReference>
<dbReference type="Pfam" id="PF21000">
    <property type="entry name" value="RMI1_N_N"/>
    <property type="match status" value="1"/>
</dbReference>
<reference evidence="7" key="1">
    <citation type="journal article" date="2013" name="Genome Announc.">
        <title>Draft genome sequence of Pseudozyma brasiliensis sp. nov. strain GHG001, a high producer of endo-1,4-xylanase isolated from an insect pest of sugarcane.</title>
        <authorList>
            <person name="Oliveira J.V.D.C."/>
            <person name="dos Santos R.A.C."/>
            <person name="Borges T.A."/>
            <person name="Riano-Pachon D.M."/>
            <person name="Goldman G.H."/>
        </authorList>
    </citation>
    <scope>NUCLEOTIDE SEQUENCE [LARGE SCALE GENOMIC DNA]</scope>
    <source>
        <strain evidence="7">GHG001</strain>
    </source>
</reference>
<keyword evidence="7" id="KW-1185">Reference proteome</keyword>
<sequence length="424" mass="45593">MSNEVPPAVTRLLSARYPTLDVDPTWLTRCVNELRQRDASLRAGTPDQLARAVRQILLDSDLAEVSSASSSRLTAALRSAKIGDAGRAAVVVQIESMLDIGHSASVQLEIAEARREMRRSNVDPNTSLAEETKTQGAATSADHMADFQAQEDDKVMGTTVFPRRMLRLELSDGRQKVTAIELQRIPGLDMNTTRMGAKLLLKGVNVKDGYALLTPQTVGVEGGAVDEKDSFWEEKLIERLRAQLGKPKEDESGPRGRPIRGPEGAESGTNAREKRGFSPDDDESALLAALEAEQEMMAVASTSRGTGATANTKLNPPNSNRATTSAAPQSPAAARQRATLVVPDSMQSSNANSRTQVKSSATQENPIAIIDSDDEVFADVPDEAFAGLEDVEMNAQTKRKSERSGETKPGASNSWAEPIVIDSD</sequence>
<dbReference type="eggNOG" id="KOG3683">
    <property type="taxonomic scope" value="Eukaryota"/>
</dbReference>
<dbReference type="GO" id="GO:0000724">
    <property type="term" value="P:double-strand break repair via homologous recombination"/>
    <property type="evidence" value="ECO:0007669"/>
    <property type="project" value="TreeGrafter"/>
</dbReference>
<dbReference type="RefSeq" id="XP_016293414.1">
    <property type="nucleotide sequence ID" value="XM_016435037.1"/>
</dbReference>
<dbReference type="OMA" id="WAEPIVI"/>
<proteinExistence type="inferred from homology"/>
<dbReference type="Pfam" id="PF08585">
    <property type="entry name" value="RMI1_N_C"/>
    <property type="match status" value="1"/>
</dbReference>
<feature type="region of interest" description="Disordered" evidence="3">
    <location>
        <begin position="300"/>
        <end position="373"/>
    </location>
</feature>
<feature type="domain" description="RecQ mediated genome instability protein 1 OB-fold" evidence="4">
    <location>
        <begin position="86"/>
        <end position="235"/>
    </location>
</feature>
<feature type="compositionally biased region" description="Polar residues" evidence="3">
    <location>
        <begin position="300"/>
        <end position="320"/>
    </location>
</feature>
<feature type="region of interest" description="Disordered" evidence="3">
    <location>
        <begin position="386"/>
        <end position="424"/>
    </location>
</feature>
<evidence type="ECO:0000313" key="7">
    <source>
        <dbReference type="Proteomes" id="UP000019377"/>
    </source>
</evidence>
<dbReference type="GO" id="GO:0016604">
    <property type="term" value="C:nuclear body"/>
    <property type="evidence" value="ECO:0007669"/>
    <property type="project" value="TreeGrafter"/>
</dbReference>
<comment type="similarity">
    <text evidence="1">Belongs to the RMI1 family.</text>
</comment>